<dbReference type="Proteomes" id="UP000886883">
    <property type="component" value="Unassembled WGS sequence"/>
</dbReference>
<evidence type="ECO:0000259" key="2">
    <source>
        <dbReference type="PROSITE" id="PS51898"/>
    </source>
</evidence>
<dbReference type="GO" id="GO:0003677">
    <property type="term" value="F:DNA binding"/>
    <property type="evidence" value="ECO:0007669"/>
    <property type="project" value="InterPro"/>
</dbReference>
<organism evidence="3 4">
    <name type="scientific">Candidatus Eisenbergiella merdigallinarum</name>
    <dbReference type="NCBI Taxonomy" id="2838552"/>
    <lineage>
        <taxon>Bacteria</taxon>
        <taxon>Bacillati</taxon>
        <taxon>Bacillota</taxon>
        <taxon>Clostridia</taxon>
        <taxon>Lachnospirales</taxon>
        <taxon>Lachnospiraceae</taxon>
        <taxon>Eisenbergiella</taxon>
    </lineage>
</organism>
<evidence type="ECO:0000256" key="1">
    <source>
        <dbReference type="ARBA" id="ARBA00023172"/>
    </source>
</evidence>
<dbReference type="Pfam" id="PF00589">
    <property type="entry name" value="Phage_integrase"/>
    <property type="match status" value="1"/>
</dbReference>
<dbReference type="AlphaFoldDB" id="A0A9D2SCQ9"/>
<dbReference type="InterPro" id="IPR050090">
    <property type="entry name" value="Tyrosine_recombinase_XerCD"/>
</dbReference>
<gene>
    <name evidence="3" type="ORF">H9763_02065</name>
</gene>
<sequence>MENGSVRFVNNSWMYVKRSVNMNNFTISYTQEGGFTTKKEAEKYQALDDAQYEIDLRRIKIIANMQYTFKEYIEYWAKNIFLSNTDTSTKTIGIWGIYHLILPNIRRDVLLNYVSVDYVNEIIENCIPVCDSAGETAQKFMKRILRDAYEYGYFSKDIRSEIVPVKRKSPKIKLLNKNDLKKIVQEASKHPGYYFEILLGLFAGLRTGEIRGLRYGDFDAEKQTVRISRQYTTNYNLSDSNDHFEYTCYMEEKKPKGNSYRVIKIPAFLFDELEKKKAFNESIIKNCVSRGQEKIDTEYVSLSVYGTRKTKNTLLASIHRVCKYAGVQQISFHTLRHQFATMLLEKGVPLEEISKLLGHKSVLTTFNVYCGIMDADEDTRKVIDVMIPYSERLHV</sequence>
<feature type="domain" description="Tyr recombinase" evidence="2">
    <location>
        <begin position="170"/>
        <end position="384"/>
    </location>
</feature>
<comment type="caution">
    <text evidence="3">The sequence shown here is derived from an EMBL/GenBank/DDBJ whole genome shotgun (WGS) entry which is preliminary data.</text>
</comment>
<proteinExistence type="predicted"/>
<dbReference type="GO" id="GO:0006310">
    <property type="term" value="P:DNA recombination"/>
    <property type="evidence" value="ECO:0007669"/>
    <property type="project" value="UniProtKB-KW"/>
</dbReference>
<name>A0A9D2SCQ9_9FIRM</name>
<dbReference type="InterPro" id="IPR002104">
    <property type="entry name" value="Integrase_catalytic"/>
</dbReference>
<dbReference type="Gene3D" id="1.10.443.10">
    <property type="entry name" value="Intergrase catalytic core"/>
    <property type="match status" value="1"/>
</dbReference>
<protein>
    <submittedName>
        <fullName evidence="3">Site-specific integrase</fullName>
    </submittedName>
</protein>
<dbReference type="InterPro" id="IPR011010">
    <property type="entry name" value="DNA_brk_join_enz"/>
</dbReference>
<evidence type="ECO:0000313" key="3">
    <source>
        <dbReference type="EMBL" id="HJB90233.1"/>
    </source>
</evidence>
<reference evidence="3" key="1">
    <citation type="journal article" date="2021" name="PeerJ">
        <title>Extensive microbial diversity within the chicken gut microbiome revealed by metagenomics and culture.</title>
        <authorList>
            <person name="Gilroy R."/>
            <person name="Ravi A."/>
            <person name="Getino M."/>
            <person name="Pursley I."/>
            <person name="Horton D.L."/>
            <person name="Alikhan N.F."/>
            <person name="Baker D."/>
            <person name="Gharbi K."/>
            <person name="Hall N."/>
            <person name="Watson M."/>
            <person name="Adriaenssens E.M."/>
            <person name="Foster-Nyarko E."/>
            <person name="Jarju S."/>
            <person name="Secka A."/>
            <person name="Antonio M."/>
            <person name="Oren A."/>
            <person name="Chaudhuri R.R."/>
            <person name="La Ragione R."/>
            <person name="Hildebrand F."/>
            <person name="Pallen M.J."/>
        </authorList>
    </citation>
    <scope>NUCLEOTIDE SEQUENCE</scope>
    <source>
        <strain evidence="3">USAMLcec3-2134</strain>
    </source>
</reference>
<reference evidence="3" key="2">
    <citation type="submission" date="2021-04" db="EMBL/GenBank/DDBJ databases">
        <authorList>
            <person name="Gilroy R."/>
        </authorList>
    </citation>
    <scope>NUCLEOTIDE SEQUENCE</scope>
    <source>
        <strain evidence="3">USAMLcec3-2134</strain>
    </source>
</reference>
<dbReference type="InterPro" id="IPR013762">
    <property type="entry name" value="Integrase-like_cat_sf"/>
</dbReference>
<dbReference type="EMBL" id="DWXE01000006">
    <property type="protein sequence ID" value="HJB90233.1"/>
    <property type="molecule type" value="Genomic_DNA"/>
</dbReference>
<dbReference type="GO" id="GO:0015074">
    <property type="term" value="P:DNA integration"/>
    <property type="evidence" value="ECO:0007669"/>
    <property type="project" value="InterPro"/>
</dbReference>
<dbReference type="CDD" id="cd01189">
    <property type="entry name" value="INT_ICEBs1_C_like"/>
    <property type="match status" value="1"/>
</dbReference>
<accession>A0A9D2SCQ9</accession>
<dbReference type="PANTHER" id="PTHR30349">
    <property type="entry name" value="PHAGE INTEGRASE-RELATED"/>
    <property type="match status" value="1"/>
</dbReference>
<dbReference type="PANTHER" id="PTHR30349:SF64">
    <property type="entry name" value="PROPHAGE INTEGRASE INTD-RELATED"/>
    <property type="match status" value="1"/>
</dbReference>
<dbReference type="SUPFAM" id="SSF56349">
    <property type="entry name" value="DNA breaking-rejoining enzymes"/>
    <property type="match status" value="1"/>
</dbReference>
<keyword evidence="1" id="KW-0233">DNA recombination</keyword>
<dbReference type="PROSITE" id="PS51898">
    <property type="entry name" value="TYR_RECOMBINASE"/>
    <property type="match status" value="1"/>
</dbReference>
<evidence type="ECO:0000313" key="4">
    <source>
        <dbReference type="Proteomes" id="UP000886883"/>
    </source>
</evidence>